<dbReference type="AlphaFoldDB" id="A0A9W4GWZ6"/>
<organism evidence="2 3">
    <name type="scientific">Actinacidiphila bryophytorum</name>
    <dbReference type="NCBI Taxonomy" id="1436133"/>
    <lineage>
        <taxon>Bacteria</taxon>
        <taxon>Bacillati</taxon>
        <taxon>Actinomycetota</taxon>
        <taxon>Actinomycetes</taxon>
        <taxon>Kitasatosporales</taxon>
        <taxon>Streptomycetaceae</taxon>
        <taxon>Actinacidiphila</taxon>
    </lineage>
</organism>
<feature type="compositionally biased region" description="Basic and acidic residues" evidence="1">
    <location>
        <begin position="11"/>
        <end position="22"/>
    </location>
</feature>
<dbReference type="EMBL" id="CAJVAX010000002">
    <property type="protein sequence ID" value="CAG7613157.1"/>
    <property type="molecule type" value="Genomic_DNA"/>
</dbReference>
<gene>
    <name evidence="2" type="ORF">SBRY_100128</name>
</gene>
<dbReference type="Proteomes" id="UP001153328">
    <property type="component" value="Unassembled WGS sequence"/>
</dbReference>
<feature type="region of interest" description="Disordered" evidence="1">
    <location>
        <begin position="1"/>
        <end position="58"/>
    </location>
</feature>
<evidence type="ECO:0000313" key="2">
    <source>
        <dbReference type="EMBL" id="CAG7613157.1"/>
    </source>
</evidence>
<sequence length="81" mass="8713">MRGHPSLVFKESSRSHQERPDVIHVTPQCGVVPPTLRITNQAVGPDRGGASGRPPTGEIRRSAALSARLNTAPDPAPRSRR</sequence>
<comment type="caution">
    <text evidence="2">The sequence shown here is derived from an EMBL/GenBank/DDBJ whole genome shotgun (WGS) entry which is preliminary data.</text>
</comment>
<name>A0A9W4GWZ6_9ACTN</name>
<accession>A0A9W4GWZ6</accession>
<evidence type="ECO:0000256" key="1">
    <source>
        <dbReference type="SAM" id="MobiDB-lite"/>
    </source>
</evidence>
<evidence type="ECO:0000313" key="3">
    <source>
        <dbReference type="Proteomes" id="UP001153328"/>
    </source>
</evidence>
<reference evidence="2" key="1">
    <citation type="submission" date="2021-06" db="EMBL/GenBank/DDBJ databases">
        <authorList>
            <person name="Arsene-Ploetze F."/>
        </authorList>
    </citation>
    <scope>NUCLEOTIDE SEQUENCE</scope>
    <source>
        <strain evidence="2">SBRY1</strain>
    </source>
</reference>
<protein>
    <submittedName>
        <fullName evidence="2">Uncharacterized protein</fullName>
    </submittedName>
</protein>
<proteinExistence type="predicted"/>
<keyword evidence="3" id="KW-1185">Reference proteome</keyword>